<evidence type="ECO:0000313" key="4">
    <source>
        <dbReference type="EMBL" id="MBB5822182.1"/>
    </source>
</evidence>
<feature type="transmembrane region" description="Helical" evidence="3">
    <location>
        <begin position="378"/>
        <end position="399"/>
    </location>
</feature>
<feature type="compositionally biased region" description="Basic and acidic residues" evidence="2">
    <location>
        <begin position="39"/>
        <end position="61"/>
    </location>
</feature>
<feature type="compositionally biased region" description="Acidic residues" evidence="2">
    <location>
        <begin position="29"/>
        <end position="38"/>
    </location>
</feature>
<evidence type="ECO:0000256" key="3">
    <source>
        <dbReference type="SAM" id="Phobius"/>
    </source>
</evidence>
<keyword evidence="3" id="KW-1133">Transmembrane helix</keyword>
<dbReference type="EMBL" id="JACHMP010000001">
    <property type="protein sequence ID" value="MBB5822182.1"/>
    <property type="molecule type" value="Genomic_DNA"/>
</dbReference>
<keyword evidence="3" id="KW-0472">Membrane</keyword>
<protein>
    <submittedName>
        <fullName evidence="4">Tetratricopeptide (TPR) repeat protein</fullName>
    </submittedName>
</protein>
<organism evidence="4 5">
    <name type="scientific">Streptosporangium becharense</name>
    <dbReference type="NCBI Taxonomy" id="1816182"/>
    <lineage>
        <taxon>Bacteria</taxon>
        <taxon>Bacillati</taxon>
        <taxon>Actinomycetota</taxon>
        <taxon>Actinomycetes</taxon>
        <taxon>Streptosporangiales</taxon>
        <taxon>Streptosporangiaceae</taxon>
        <taxon>Streptosporangium</taxon>
    </lineage>
</organism>
<feature type="transmembrane region" description="Helical" evidence="3">
    <location>
        <begin position="333"/>
        <end position="358"/>
    </location>
</feature>
<evidence type="ECO:0000256" key="2">
    <source>
        <dbReference type="SAM" id="MobiDB-lite"/>
    </source>
</evidence>
<sequence length="694" mass="73860">MNGSGGPDPGRVRHRDDQDDQDDRKDRDDQDDQDGQDGQDDRGTRSDRGTRDDRDDLRESGRVSNGLRRPSHAGEDADDPPRDPVSPRDWCAVAAARLGRDQPEAALEAARTAMDLDPRAESGADWSYRLASLAFERLGRDAEAVAAAEEAVRLAPGSWAARMRLGAALRRVPGRWRESWAQAVRAVRYAPEEPEPHVLLGDLELLRGEHRRAEAAYRDALRRMPDHPGARVNLGLAALRWRRPRGHHDPAWPVDPQETGRTRRALETWSRQIRLLLAVALVAVCATASGPGPAAAVKTGGWLVLAAVLVITLRRAHRVRLWPYVPGMLARDLWLAVSVSITLVSVAAYVAAIATLPAGLPLILPSLTGPAPDRRGGLWAALAALVLLNGLAVLVLRVVAEAWLGRPVRALAHFAAARGDRTARRDAGVALWLLAGRIWSVPTVVACVAPVLDDRRWALAALVAPLALGWTLVRLRGLDGAASLTAGALAEDRGLAAAFALSVVSALLLGASAVVSTSGTLPSAGDGPWWAGAVLLGGPVAVFAGRSARAWWRGVPGPWRASLVMCESRGSHLPGDVGPPVELGAEVRAAFTRGRDVVLACLGPAGPRALAVGAVSSVTPSGELRLAAAPEAWEAAEHDPRVAVFVTGPLGRPFRAEVRGVAVGDTETGLLRVTPKQVVVGDRPHVHRGRSLRP</sequence>
<dbReference type="AlphaFoldDB" id="A0A7W9IK53"/>
<keyword evidence="1" id="KW-0802">TPR repeat</keyword>
<dbReference type="Proteomes" id="UP000540685">
    <property type="component" value="Unassembled WGS sequence"/>
</dbReference>
<feature type="repeat" description="TPR" evidence="1">
    <location>
        <begin position="194"/>
        <end position="227"/>
    </location>
</feature>
<accession>A0A7W9IK53</accession>
<feature type="transmembrane region" description="Helical" evidence="3">
    <location>
        <begin position="429"/>
        <end position="451"/>
    </location>
</feature>
<comment type="caution">
    <text evidence="4">The sequence shown here is derived from an EMBL/GenBank/DDBJ whole genome shotgun (WGS) entry which is preliminary data.</text>
</comment>
<evidence type="ECO:0000313" key="5">
    <source>
        <dbReference type="Proteomes" id="UP000540685"/>
    </source>
</evidence>
<dbReference type="Gene3D" id="1.25.40.10">
    <property type="entry name" value="Tetratricopeptide repeat domain"/>
    <property type="match status" value="1"/>
</dbReference>
<evidence type="ECO:0000256" key="1">
    <source>
        <dbReference type="PROSITE-ProRule" id="PRU00339"/>
    </source>
</evidence>
<dbReference type="SMART" id="SM00028">
    <property type="entry name" value="TPR"/>
    <property type="match status" value="3"/>
</dbReference>
<feature type="compositionally biased region" description="Basic and acidic residues" evidence="2">
    <location>
        <begin position="72"/>
        <end position="86"/>
    </location>
</feature>
<dbReference type="PROSITE" id="PS50005">
    <property type="entry name" value="TPR"/>
    <property type="match status" value="1"/>
</dbReference>
<gene>
    <name evidence="4" type="ORF">F4562_005244</name>
</gene>
<proteinExistence type="predicted"/>
<dbReference type="InterPro" id="IPR011990">
    <property type="entry name" value="TPR-like_helical_dom_sf"/>
</dbReference>
<keyword evidence="3" id="KW-0812">Transmembrane</keyword>
<name>A0A7W9IK53_9ACTN</name>
<feature type="compositionally biased region" description="Basic and acidic residues" evidence="2">
    <location>
        <begin position="10"/>
        <end position="28"/>
    </location>
</feature>
<feature type="transmembrane region" description="Helical" evidence="3">
    <location>
        <begin position="273"/>
        <end position="289"/>
    </location>
</feature>
<dbReference type="RefSeq" id="WP_184544410.1">
    <property type="nucleotide sequence ID" value="NZ_JACHMP010000001.1"/>
</dbReference>
<feature type="transmembrane region" description="Helical" evidence="3">
    <location>
        <begin position="527"/>
        <end position="545"/>
    </location>
</feature>
<feature type="transmembrane region" description="Helical" evidence="3">
    <location>
        <begin position="295"/>
        <end position="313"/>
    </location>
</feature>
<dbReference type="SUPFAM" id="SSF48452">
    <property type="entry name" value="TPR-like"/>
    <property type="match status" value="1"/>
</dbReference>
<dbReference type="InterPro" id="IPR019734">
    <property type="entry name" value="TPR_rpt"/>
</dbReference>
<feature type="transmembrane region" description="Helical" evidence="3">
    <location>
        <begin position="457"/>
        <end position="473"/>
    </location>
</feature>
<reference evidence="4 5" key="1">
    <citation type="submission" date="2020-08" db="EMBL/GenBank/DDBJ databases">
        <title>Sequencing the genomes of 1000 actinobacteria strains.</title>
        <authorList>
            <person name="Klenk H.-P."/>
        </authorList>
    </citation>
    <scope>NUCLEOTIDE SEQUENCE [LARGE SCALE GENOMIC DNA]</scope>
    <source>
        <strain evidence="4 5">DSM 46887</strain>
    </source>
</reference>
<keyword evidence="5" id="KW-1185">Reference proteome</keyword>
<feature type="region of interest" description="Disordered" evidence="2">
    <location>
        <begin position="1"/>
        <end position="87"/>
    </location>
</feature>
<feature type="transmembrane region" description="Helical" evidence="3">
    <location>
        <begin position="494"/>
        <end position="515"/>
    </location>
</feature>